<comment type="cofactor">
    <cofactor evidence="3 14">
        <name>a divalent metal cation</name>
        <dbReference type="ChEBI" id="CHEBI:60240"/>
    </cofactor>
</comment>
<feature type="binding site" evidence="14">
    <location>
        <begin position="285"/>
        <end position="287"/>
    </location>
    <ligand>
        <name>4-CDP-2-C-methyl-D-erythritol 2-phosphate</name>
        <dbReference type="ChEBI" id="CHEBI:57919"/>
    </ligand>
</feature>
<dbReference type="Pfam" id="PF01128">
    <property type="entry name" value="IspD"/>
    <property type="match status" value="1"/>
</dbReference>
<comment type="pathway">
    <text evidence="5 14">Isoprenoid biosynthesis; isopentenyl diphosphate biosynthesis via DXP pathway; isopentenyl diphosphate from 1-deoxy-D-xylulose 5-phosphate: step 2/6.</text>
</comment>
<evidence type="ECO:0000256" key="12">
    <source>
        <dbReference type="ARBA" id="ARBA00023239"/>
    </source>
</evidence>
<feature type="site" description="Transition state stabilizer" evidence="14">
    <location>
        <position position="263"/>
    </location>
</feature>
<evidence type="ECO:0000256" key="8">
    <source>
        <dbReference type="ARBA" id="ARBA00022679"/>
    </source>
</evidence>
<feature type="binding site" evidence="14">
    <location>
        <position position="368"/>
    </location>
    <ligand>
        <name>4-CDP-2-C-methyl-D-erythritol 2-phosphate</name>
        <dbReference type="ChEBI" id="CHEBI:57919"/>
    </ligand>
</feature>
<dbReference type="FunFam" id="3.90.550.10:FF:000003">
    <property type="entry name" value="2-C-methyl-D-erythritol 4-phosphate cytidylyltransferase"/>
    <property type="match status" value="1"/>
</dbReference>
<dbReference type="Gene3D" id="3.90.550.10">
    <property type="entry name" value="Spore Coat Polysaccharide Biosynthesis Protein SpsA, Chain A"/>
    <property type="match status" value="1"/>
</dbReference>
<dbReference type="NCBIfam" id="NF006899">
    <property type="entry name" value="PRK09382.1"/>
    <property type="match status" value="1"/>
</dbReference>
<dbReference type="PROSITE" id="PS01295">
    <property type="entry name" value="ISPD"/>
    <property type="match status" value="1"/>
</dbReference>
<proteinExistence type="inferred from homology"/>
<feature type="binding site" evidence="14">
    <location>
        <position position="371"/>
    </location>
    <ligand>
        <name>4-CDP-2-C-methyl-D-erythritol 2-phosphate</name>
        <dbReference type="ChEBI" id="CHEBI:57919"/>
    </ligand>
</feature>
<feature type="binding site" evidence="14">
    <location>
        <begin position="263"/>
        <end position="264"/>
    </location>
    <ligand>
        <name>4-CDP-2-C-methyl-D-erythritol 2-phosphate</name>
        <dbReference type="ChEBI" id="CHEBI:57919"/>
    </ligand>
</feature>
<feature type="site" description="Positions MEP for the nucleophilic attack" evidence="14">
    <location>
        <position position="150"/>
    </location>
</feature>
<dbReference type="GO" id="GO:0019288">
    <property type="term" value="P:isopentenyl diphosphate biosynthetic process, methylerythritol 4-phosphate pathway"/>
    <property type="evidence" value="ECO:0007669"/>
    <property type="project" value="UniProtKB-UniRule"/>
</dbReference>
<evidence type="ECO:0000256" key="9">
    <source>
        <dbReference type="ARBA" id="ARBA00022695"/>
    </source>
</evidence>
<dbReference type="InterPro" id="IPR001228">
    <property type="entry name" value="IspD"/>
</dbReference>
<evidence type="ECO:0000256" key="5">
    <source>
        <dbReference type="ARBA" id="ARBA00004787"/>
    </source>
</evidence>
<feature type="region of interest" description="2-C-methyl-D-erythritol 4-phosphate cytidylyltransferase" evidence="14">
    <location>
        <begin position="1"/>
        <end position="230"/>
    </location>
</feature>
<dbReference type="GO" id="GO:0016114">
    <property type="term" value="P:terpenoid biosynthetic process"/>
    <property type="evidence" value="ECO:0007669"/>
    <property type="project" value="InterPro"/>
</dbReference>
<comment type="caution">
    <text evidence="16">The sequence shown here is derived from an EMBL/GenBank/DDBJ whole genome shotgun (WGS) entry which is preliminary data.</text>
</comment>
<dbReference type="InterPro" id="IPR036571">
    <property type="entry name" value="MECDP_synthase_sf"/>
</dbReference>
<comment type="function">
    <text evidence="14">Bifunctional enzyme that catalyzes the formation of 4-diphosphocytidyl-2-C-methyl-D-erythritol from CTP and 2-C-methyl-D-erythritol 4-phosphate (MEP) (IspD), and catalyzes the conversion of 4-diphosphocytidyl-2-C-methyl-D-erythritol 2-phosphate (CDP-ME2P) to 2-C-methyl-D-erythritol 2,4-cyclodiphosphate (ME-CPP) with a corresponding release of cytidine 5-monophosphate (CMP) (IspF).</text>
</comment>
<dbReference type="HAMAP" id="MF_00108">
    <property type="entry name" value="IspD"/>
    <property type="match status" value="1"/>
</dbReference>
<comment type="similarity">
    <text evidence="7">Belongs to the IspD/TarI cytidylyltransferase family. IspD subfamily.</text>
</comment>
<evidence type="ECO:0000256" key="10">
    <source>
        <dbReference type="ARBA" id="ARBA00022723"/>
    </source>
</evidence>
<dbReference type="CDD" id="cd00554">
    <property type="entry name" value="MECDP_synthase"/>
    <property type="match status" value="1"/>
</dbReference>
<feature type="site" description="Transition state stabilizer" evidence="14">
    <location>
        <position position="362"/>
    </location>
</feature>
<dbReference type="SUPFAM" id="SSF53448">
    <property type="entry name" value="Nucleotide-diphospho-sugar transferases"/>
    <property type="match status" value="1"/>
</dbReference>
<dbReference type="InterPro" id="IPR003526">
    <property type="entry name" value="MECDP_synthase"/>
</dbReference>
<feature type="binding site" evidence="14">
    <location>
        <begin position="361"/>
        <end position="364"/>
    </location>
    <ligand>
        <name>4-CDP-2-C-methyl-D-erythritol 2-phosphate</name>
        <dbReference type="ChEBI" id="CHEBI:57919"/>
    </ligand>
</feature>
<dbReference type="PANTHER" id="PTHR43181:SF1">
    <property type="entry name" value="2-C-METHYL-D-ERYTHRITOL 2,4-CYCLODIPHOSPHATE SYNTHASE, CHLOROPLASTIC"/>
    <property type="match status" value="1"/>
</dbReference>
<dbReference type="GO" id="GO:0008685">
    <property type="term" value="F:2-C-methyl-D-erythritol 2,4-cyclodiphosphate synthase activity"/>
    <property type="evidence" value="ECO:0007669"/>
    <property type="project" value="UniProtKB-UniRule"/>
</dbReference>
<comment type="similarity">
    <text evidence="14">In the C-terminal section; belongs to the IspF family.</text>
</comment>
<keyword evidence="17" id="KW-1185">Reference proteome</keyword>
<evidence type="ECO:0000313" key="16">
    <source>
        <dbReference type="EMBL" id="MBE3638470.1"/>
    </source>
</evidence>
<protein>
    <recommendedName>
        <fullName evidence="14">Bifunctional enzyme IspD/IspF</fullName>
    </recommendedName>
    <domain>
        <recommendedName>
            <fullName evidence="14">2-C-methyl-D-erythritol 4-phosphate cytidylyltransferase</fullName>
            <ecNumber evidence="14">2.7.7.60</ecNumber>
        </recommendedName>
        <alternativeName>
            <fullName evidence="14">4-diphosphocytidyl-2C-methyl-D-erythritol synthase</fullName>
        </alternativeName>
        <alternativeName>
            <fullName evidence="14">MEP cytidylyltransferase</fullName>
            <shortName evidence="14">MCT</shortName>
        </alternativeName>
    </domain>
    <domain>
        <recommendedName>
            <fullName evidence="14">2-C-methyl-D-erythritol 2,4-cyclodiphosphate synthase</fullName>
            <shortName evidence="14">MECDP-synthase</shortName>
            <shortName evidence="14">MECPP-synthase</shortName>
            <shortName evidence="14">MECPS</shortName>
            <ecNumber evidence="14">4.6.1.12</ecNumber>
        </recommendedName>
    </domain>
</protein>
<evidence type="ECO:0000256" key="1">
    <source>
        <dbReference type="ARBA" id="ARBA00000200"/>
    </source>
</evidence>
<feature type="site" description="Positions MEP for the nucleophilic attack" evidence="14">
    <location>
        <position position="204"/>
    </location>
</feature>
<evidence type="ECO:0000313" key="17">
    <source>
        <dbReference type="Proteomes" id="UP000609121"/>
    </source>
</evidence>
<feature type="binding site" evidence="14">
    <location>
        <position position="237"/>
    </location>
    <ligand>
        <name>a divalent metal cation</name>
        <dbReference type="ChEBI" id="CHEBI:60240"/>
    </ligand>
</feature>
<dbReference type="EC" id="4.6.1.12" evidence="14"/>
<dbReference type="EMBL" id="JACVXA010000023">
    <property type="protein sequence ID" value="MBE3638470.1"/>
    <property type="molecule type" value="Genomic_DNA"/>
</dbReference>
<keyword evidence="13 14" id="KW-0511">Multifunctional enzyme</keyword>
<name>A0A8J6YVA9_9RHOB</name>
<accession>A0A8J6YVA9</accession>
<comment type="catalytic activity">
    <reaction evidence="2 14">
        <text>2-C-methyl-D-erythritol 4-phosphate + CTP + H(+) = 4-CDP-2-C-methyl-D-erythritol + diphosphate</text>
        <dbReference type="Rhea" id="RHEA:13429"/>
        <dbReference type="ChEBI" id="CHEBI:15378"/>
        <dbReference type="ChEBI" id="CHEBI:33019"/>
        <dbReference type="ChEBI" id="CHEBI:37563"/>
        <dbReference type="ChEBI" id="CHEBI:57823"/>
        <dbReference type="ChEBI" id="CHEBI:58262"/>
        <dbReference type="EC" id="2.7.7.60"/>
    </reaction>
</comment>
<dbReference type="NCBIfam" id="TIGR00151">
    <property type="entry name" value="ispF"/>
    <property type="match status" value="1"/>
</dbReference>
<keyword evidence="11 14" id="KW-0414">Isoprene biosynthesis</keyword>
<feature type="site" description="Transition state stabilizer" evidence="14">
    <location>
        <position position="22"/>
    </location>
</feature>
<dbReference type="Pfam" id="PF02542">
    <property type="entry name" value="YgbB"/>
    <property type="match status" value="1"/>
</dbReference>
<dbReference type="SUPFAM" id="SSF69765">
    <property type="entry name" value="IpsF-like"/>
    <property type="match status" value="1"/>
</dbReference>
<dbReference type="InterPro" id="IPR018294">
    <property type="entry name" value="ISPD_synthase_CS"/>
</dbReference>
<dbReference type="InterPro" id="IPR029044">
    <property type="entry name" value="Nucleotide-diphossugar_trans"/>
</dbReference>
<feature type="binding site" evidence="14">
    <location>
        <position position="239"/>
    </location>
    <ligand>
        <name>a divalent metal cation</name>
        <dbReference type="ChEBI" id="CHEBI:60240"/>
    </ligand>
</feature>
<comment type="catalytic activity">
    <reaction evidence="1 14">
        <text>4-CDP-2-C-methyl-D-erythritol 2-phosphate = 2-C-methyl-D-erythritol 2,4-cyclic diphosphate + CMP</text>
        <dbReference type="Rhea" id="RHEA:23864"/>
        <dbReference type="ChEBI" id="CHEBI:57919"/>
        <dbReference type="ChEBI" id="CHEBI:58483"/>
        <dbReference type="ChEBI" id="CHEBI:60377"/>
        <dbReference type="EC" id="4.6.1.12"/>
    </reaction>
</comment>
<dbReference type="RefSeq" id="WP_193182087.1">
    <property type="nucleotide sequence ID" value="NZ_JACVXA010000023.1"/>
</dbReference>
<sequence length="386" mass="40586">MSVTALIVAAGRGTRAGGDIAKQYQLLEGEPVVLHTLRALRAHPAVQAVVLVVHPADRPGPLSRLPLPPGTILVDGGASRAASVRAGLDAVPEGTSQVLIHDAARPLVSPEVIDRVLVALCNHAGAAPALPVTDALWRGSQGLVSGLQDRAGLWRAQTPQGFALDRIRAAHAGWSGPPAADDVEVARAHGLDVAIVEGDDDNLKITHPPDFARAAAILRRHRRDDQIMDIRTGTGYDVHAFAPGDHVMLCGIRVPHDRALKGHSDADVGMHAITDAIYGALAEGDIGRHFPPSDPQWKGAASAIFLRHAAELAGERGYAIANIDCTLICERPKIGPHAEAMRAELAEITGIEPARISVKATTSEQLGFTGREEGIAAMASCLLVAR</sequence>
<gene>
    <name evidence="14" type="primary">ispDF</name>
    <name evidence="16" type="ORF">ICN82_09675</name>
</gene>
<evidence type="ECO:0000259" key="15">
    <source>
        <dbReference type="Pfam" id="PF02542"/>
    </source>
</evidence>
<comment type="similarity">
    <text evidence="14">In the N-terminal section; belongs to the IspD/TarI cytidylyltransferase family. IspD subfamily.</text>
</comment>
<evidence type="ECO:0000256" key="3">
    <source>
        <dbReference type="ARBA" id="ARBA00001968"/>
    </source>
</evidence>
<feature type="binding site" evidence="14">
    <location>
        <position position="271"/>
    </location>
    <ligand>
        <name>a divalent metal cation</name>
        <dbReference type="ChEBI" id="CHEBI:60240"/>
    </ligand>
</feature>
<comment type="similarity">
    <text evidence="6">Belongs to the IspF family.</text>
</comment>
<dbReference type="NCBIfam" id="TIGR00453">
    <property type="entry name" value="ispD"/>
    <property type="match status" value="1"/>
</dbReference>
<comment type="caution">
    <text evidence="14">Lacks conserved residue(s) required for the propagation of feature annotation.</text>
</comment>
<feature type="domain" description="2-C-methyl-D-erythritol 2,4-cyclodiphosphate synthase" evidence="15">
    <location>
        <begin position="230"/>
        <end position="383"/>
    </location>
</feature>
<dbReference type="InterPro" id="IPR034683">
    <property type="entry name" value="IspD/TarI"/>
</dbReference>
<dbReference type="PROSITE" id="PS01350">
    <property type="entry name" value="ISPF"/>
    <property type="match status" value="1"/>
</dbReference>
<feature type="region of interest" description="2-C-methyl-D-erythritol 2,4-cyclodiphosphate synthase" evidence="14">
    <location>
        <begin position="231"/>
        <end position="386"/>
    </location>
</feature>
<evidence type="ECO:0000256" key="4">
    <source>
        <dbReference type="ARBA" id="ARBA00004709"/>
    </source>
</evidence>
<evidence type="ECO:0000256" key="13">
    <source>
        <dbReference type="ARBA" id="ARBA00023268"/>
    </source>
</evidence>
<keyword evidence="9 14" id="KW-0548">Nucleotidyltransferase</keyword>
<dbReference type="InterPro" id="IPR020555">
    <property type="entry name" value="MECDP_synthase_CS"/>
</dbReference>
<evidence type="ECO:0000256" key="2">
    <source>
        <dbReference type="ARBA" id="ARBA00001282"/>
    </source>
</evidence>
<comment type="pathway">
    <text evidence="4 14">Isoprenoid biosynthesis; isopentenyl diphosphate biosynthesis via DXP pathway; isopentenyl diphosphate from 1-deoxy-D-xylulose 5-phosphate: step 4/6.</text>
</comment>
<dbReference type="AlphaFoldDB" id="A0A8J6YVA9"/>
<keyword evidence="12 14" id="KW-0456">Lyase</keyword>
<dbReference type="CDD" id="cd02516">
    <property type="entry name" value="CDP-ME_synthetase"/>
    <property type="match status" value="1"/>
</dbReference>
<dbReference type="UniPathway" id="UPA00056">
    <property type="reaction ID" value="UER00093"/>
</dbReference>
<feature type="site" description="Transition state stabilizer" evidence="14">
    <location>
        <position position="15"/>
    </location>
</feature>
<dbReference type="EC" id="2.7.7.60" evidence="14"/>
<dbReference type="GO" id="GO:0050518">
    <property type="term" value="F:2-C-methyl-D-erythritol 4-phosphate cytidylyltransferase activity"/>
    <property type="evidence" value="ECO:0007669"/>
    <property type="project" value="UniProtKB-UniRule"/>
</dbReference>
<dbReference type="InterPro" id="IPR026596">
    <property type="entry name" value="IspD/F"/>
</dbReference>
<dbReference type="GO" id="GO:0046872">
    <property type="term" value="F:metal ion binding"/>
    <property type="evidence" value="ECO:0007669"/>
    <property type="project" value="UniProtKB-KW"/>
</dbReference>
<dbReference type="Proteomes" id="UP000609121">
    <property type="component" value="Unassembled WGS sequence"/>
</dbReference>
<keyword evidence="10 14" id="KW-0479">Metal-binding</keyword>
<dbReference type="PANTHER" id="PTHR43181">
    <property type="entry name" value="2-C-METHYL-D-ERYTHRITOL 2,4-CYCLODIPHOSPHATE SYNTHASE, CHLOROPLASTIC"/>
    <property type="match status" value="1"/>
</dbReference>
<keyword evidence="8 14" id="KW-0808">Transferase</keyword>
<reference evidence="16" key="1">
    <citation type="submission" date="2020-09" db="EMBL/GenBank/DDBJ databases">
        <title>A novel bacterium of genus Mangrovicoccus, isolated from South China Sea.</title>
        <authorList>
            <person name="Huang H."/>
            <person name="Mo K."/>
            <person name="Hu Y."/>
        </authorList>
    </citation>
    <scope>NUCLEOTIDE SEQUENCE</scope>
    <source>
        <strain evidence="16">HB182678</strain>
    </source>
</reference>
<evidence type="ECO:0000256" key="11">
    <source>
        <dbReference type="ARBA" id="ARBA00023229"/>
    </source>
</evidence>
<dbReference type="Gene3D" id="3.30.1330.50">
    <property type="entry name" value="2-C-methyl-D-erythritol 2,4-cyclodiphosphate synthase"/>
    <property type="match status" value="1"/>
</dbReference>
<evidence type="ECO:0000256" key="7">
    <source>
        <dbReference type="ARBA" id="ARBA00009789"/>
    </source>
</evidence>
<evidence type="ECO:0000256" key="6">
    <source>
        <dbReference type="ARBA" id="ARBA00008480"/>
    </source>
</evidence>
<evidence type="ECO:0000256" key="14">
    <source>
        <dbReference type="HAMAP-Rule" id="MF_01520"/>
    </source>
</evidence>
<organism evidence="16 17">
    <name type="scientific">Mangrovicoccus algicola</name>
    <dbReference type="NCBI Taxonomy" id="2771008"/>
    <lineage>
        <taxon>Bacteria</taxon>
        <taxon>Pseudomonadati</taxon>
        <taxon>Pseudomonadota</taxon>
        <taxon>Alphaproteobacteria</taxon>
        <taxon>Rhodobacterales</taxon>
        <taxon>Paracoccaceae</taxon>
        <taxon>Mangrovicoccus</taxon>
    </lineage>
</organism>
<dbReference type="HAMAP" id="MF_01520">
    <property type="entry name" value="IspDF"/>
    <property type="match status" value="1"/>
</dbReference>
<dbReference type="HAMAP" id="MF_00107">
    <property type="entry name" value="IspF"/>
    <property type="match status" value="1"/>
</dbReference>
<feature type="binding site" evidence="14">
    <location>
        <begin position="237"/>
        <end position="239"/>
    </location>
    <ligand>
        <name>4-CDP-2-C-methyl-D-erythritol 2-phosphate</name>
        <dbReference type="ChEBI" id="CHEBI:57919"/>
    </ligand>
</feature>